<evidence type="ECO:0000256" key="4">
    <source>
        <dbReference type="ARBA" id="ARBA00023139"/>
    </source>
</evidence>
<organism evidence="8 9">
    <name type="scientific">Paenibacillus chungangensis</name>
    <dbReference type="NCBI Taxonomy" id="696535"/>
    <lineage>
        <taxon>Bacteria</taxon>
        <taxon>Bacillati</taxon>
        <taxon>Bacillota</taxon>
        <taxon>Bacilli</taxon>
        <taxon>Bacillales</taxon>
        <taxon>Paenibacillaceae</taxon>
        <taxon>Paenibacillus</taxon>
    </lineage>
</organism>
<evidence type="ECO:0000256" key="2">
    <source>
        <dbReference type="ARBA" id="ARBA00022729"/>
    </source>
</evidence>
<dbReference type="Pfam" id="PF13416">
    <property type="entry name" value="SBP_bac_8"/>
    <property type="match status" value="1"/>
</dbReference>
<keyword evidence="3" id="KW-0472">Membrane</keyword>
<feature type="signal peptide" evidence="7">
    <location>
        <begin position="1"/>
        <end position="28"/>
    </location>
</feature>
<keyword evidence="9" id="KW-1185">Reference proteome</keyword>
<dbReference type="EMBL" id="JBHTJZ010000004">
    <property type="protein sequence ID" value="MFD0958100.1"/>
    <property type="molecule type" value="Genomic_DNA"/>
</dbReference>
<dbReference type="PANTHER" id="PTHR43649">
    <property type="entry name" value="ARABINOSE-BINDING PROTEIN-RELATED"/>
    <property type="match status" value="1"/>
</dbReference>
<accession>A0ABW3HKV0</accession>
<gene>
    <name evidence="8" type="ORF">ACFQ2I_01715</name>
</gene>
<name>A0ABW3HKV0_9BACL</name>
<evidence type="ECO:0000256" key="6">
    <source>
        <dbReference type="SAM" id="MobiDB-lite"/>
    </source>
</evidence>
<evidence type="ECO:0000256" key="1">
    <source>
        <dbReference type="ARBA" id="ARBA00022475"/>
    </source>
</evidence>
<dbReference type="PROSITE" id="PS51257">
    <property type="entry name" value="PROKAR_LIPOPROTEIN"/>
    <property type="match status" value="1"/>
</dbReference>
<feature type="chain" id="PRO_5045182343" evidence="7">
    <location>
        <begin position="29"/>
        <end position="450"/>
    </location>
</feature>
<feature type="region of interest" description="Disordered" evidence="6">
    <location>
        <begin position="26"/>
        <end position="51"/>
    </location>
</feature>
<evidence type="ECO:0000313" key="8">
    <source>
        <dbReference type="EMBL" id="MFD0958100.1"/>
    </source>
</evidence>
<keyword evidence="5" id="KW-0449">Lipoprotein</keyword>
<reference evidence="9" key="1">
    <citation type="journal article" date="2019" name="Int. J. Syst. Evol. Microbiol.">
        <title>The Global Catalogue of Microorganisms (GCM) 10K type strain sequencing project: providing services to taxonomists for standard genome sequencing and annotation.</title>
        <authorList>
            <consortium name="The Broad Institute Genomics Platform"/>
            <consortium name="The Broad Institute Genome Sequencing Center for Infectious Disease"/>
            <person name="Wu L."/>
            <person name="Ma J."/>
        </authorList>
    </citation>
    <scope>NUCLEOTIDE SEQUENCE [LARGE SCALE GENOMIC DNA]</scope>
    <source>
        <strain evidence="9">CCUG 59129</strain>
    </source>
</reference>
<protein>
    <submittedName>
        <fullName evidence="8">ABC transporter substrate-binding protein</fullName>
    </submittedName>
</protein>
<keyword evidence="4" id="KW-0564">Palmitate</keyword>
<dbReference type="SUPFAM" id="SSF53850">
    <property type="entry name" value="Periplasmic binding protein-like II"/>
    <property type="match status" value="1"/>
</dbReference>
<dbReference type="InterPro" id="IPR006059">
    <property type="entry name" value="SBP"/>
</dbReference>
<evidence type="ECO:0000256" key="3">
    <source>
        <dbReference type="ARBA" id="ARBA00023136"/>
    </source>
</evidence>
<sequence length="450" mass="49521">MKKKTGFIMLIALLLAAIVAGCSSQSNGNKQGGHTEGNKEQGQEANQTKPGSEVEIEFVHYQTGQQDAIEELLQRYYEETGVRVTQTLIDAKTNQQYLITRAQEGKFPDIYGGSLGGEVLANLVMADLVEDLTPEWEEWGYDVLGENKSFKGYLAPDNEWGAASGKYSIPYVVATSGYFYNMSMLNEVGFQQPPVTWNEFLELNEKLKQGGISPVAYDLGDNWGTLNQVIFPLATNIFGGEEAVIEAVLGDNGMSDPRWIEVFGTIDGLREQGYLAEGTVVLTMPDVEKKFVNGEVAVISNGSWFVPMLKQDAPDLDWAVAAPPKVMDSEEVNIDGGVSISLSVAKSSEFKEESKVFIRWFTDDAQQIHLAEKSGVLPANSQAMDKASLDENVKILAGLGENLTKRRMHEIVTEAKIYEEFWKGVQMLVGGKTTPEGLQQSLMESLANKK</sequence>
<keyword evidence="1" id="KW-1003">Cell membrane</keyword>
<evidence type="ECO:0000256" key="7">
    <source>
        <dbReference type="SAM" id="SignalP"/>
    </source>
</evidence>
<evidence type="ECO:0000256" key="5">
    <source>
        <dbReference type="ARBA" id="ARBA00023288"/>
    </source>
</evidence>
<evidence type="ECO:0000313" key="9">
    <source>
        <dbReference type="Proteomes" id="UP001596989"/>
    </source>
</evidence>
<dbReference type="Proteomes" id="UP001596989">
    <property type="component" value="Unassembled WGS sequence"/>
</dbReference>
<keyword evidence="2 7" id="KW-0732">Signal</keyword>
<comment type="caution">
    <text evidence="8">The sequence shown here is derived from an EMBL/GenBank/DDBJ whole genome shotgun (WGS) entry which is preliminary data.</text>
</comment>
<proteinExistence type="predicted"/>
<dbReference type="PANTHER" id="PTHR43649:SF33">
    <property type="entry name" value="POLYGALACTURONAN_RHAMNOGALACTURONAN-BINDING PROTEIN YTCQ"/>
    <property type="match status" value="1"/>
</dbReference>
<dbReference type="RefSeq" id="WP_377561745.1">
    <property type="nucleotide sequence ID" value="NZ_JBHTJZ010000004.1"/>
</dbReference>
<dbReference type="Gene3D" id="3.40.190.10">
    <property type="entry name" value="Periplasmic binding protein-like II"/>
    <property type="match status" value="2"/>
</dbReference>
<dbReference type="InterPro" id="IPR050490">
    <property type="entry name" value="Bact_solute-bd_prot1"/>
</dbReference>